<dbReference type="EMBL" id="JADGIZ020000002">
    <property type="protein sequence ID" value="KAL2919790.1"/>
    <property type="molecule type" value="Genomic_DNA"/>
</dbReference>
<dbReference type="PRINTS" id="PR00300">
    <property type="entry name" value="CLPPROTEASEA"/>
</dbReference>
<evidence type="ECO:0000256" key="3">
    <source>
        <dbReference type="ARBA" id="ARBA00022840"/>
    </source>
</evidence>
<evidence type="ECO:0000256" key="5">
    <source>
        <dbReference type="RuleBase" id="RU003651"/>
    </source>
</evidence>
<protein>
    <recommendedName>
        <fullName evidence="6">AAA+ ATPase domain-containing protein</fullName>
    </recommendedName>
</protein>
<dbReference type="Pfam" id="PF23242">
    <property type="entry name" value="AAA_lid_TRIP13_C"/>
    <property type="match status" value="1"/>
</dbReference>
<comment type="caution">
    <text evidence="7">The sequence shown here is derived from an EMBL/GenBank/DDBJ whole genome shotgun (WGS) entry which is preliminary data.</text>
</comment>
<evidence type="ECO:0000256" key="1">
    <source>
        <dbReference type="ARBA" id="ARBA00007271"/>
    </source>
</evidence>
<dbReference type="InterPro" id="IPR027417">
    <property type="entry name" value="P-loop_NTPase"/>
</dbReference>
<dbReference type="PANTHER" id="PTHR45991">
    <property type="entry name" value="PACHYTENE CHECKPOINT PROTEIN 2"/>
    <property type="match status" value="1"/>
</dbReference>
<sequence>MTLAARLGSGFIARSESSSLTEDDIAAAASAMSIADGDGDGDRGCTADETGDCTVREQWTVQIEAKLKKRSTMRFDRARRQVESFLRDNHVSLPLSSCLSTFDGSTFDAFAPDNLKYIRICEARGVNGEILVDDIVPLSACVLDIHVFQDVTPAAAASEDPDQGDQQTDASRHWDLPCAELDGQWESLVFDESLPLRLLDFVYSSLLFSDRGVDTNLVNISRVILLHGPPGTGKTTLCRALAQKLAIRLSDRFSFGKLVEVNSQSLFSKFFAESGKLVVQLFQSLHDLLDDQDVFVCVLIGRCVDEVESLSAARKAAASGLEPSDAIRVVNALLTQIDRLRQRKNVLVLATSNITEAIDVAFLDRADIKQYIGDPSPRAIYQILSSSLAELMHCGIIAPSVPLQTLRELDLFAESSPASSRLFAIAKRCSGMSGRSLRRLAFIAHARFVRAPKTSMPRFLDAMEAAADSEMQSRKHLAQSS</sequence>
<keyword evidence="2 5" id="KW-0547">Nucleotide-binding</keyword>
<name>A0ABR4NJS9_9FUNG</name>
<reference evidence="7 8" key="1">
    <citation type="submission" date="2023-09" db="EMBL/GenBank/DDBJ databases">
        <title>Pangenome analysis of Batrachochytrium dendrobatidis and related Chytrids.</title>
        <authorList>
            <person name="Yacoub M.N."/>
            <person name="Stajich J.E."/>
            <person name="James T.Y."/>
        </authorList>
    </citation>
    <scope>NUCLEOTIDE SEQUENCE [LARGE SCALE GENOMIC DNA]</scope>
    <source>
        <strain evidence="7 8">JEL0888</strain>
    </source>
</reference>
<evidence type="ECO:0000313" key="8">
    <source>
        <dbReference type="Proteomes" id="UP001527925"/>
    </source>
</evidence>
<keyword evidence="3 5" id="KW-0067">ATP-binding</keyword>
<evidence type="ECO:0000256" key="2">
    <source>
        <dbReference type="ARBA" id="ARBA00022741"/>
    </source>
</evidence>
<evidence type="ECO:0000259" key="6">
    <source>
        <dbReference type="SMART" id="SM00382"/>
    </source>
</evidence>
<dbReference type="PROSITE" id="PS00674">
    <property type="entry name" value="AAA"/>
    <property type="match status" value="1"/>
</dbReference>
<proteinExistence type="inferred from homology"/>
<comment type="similarity">
    <text evidence="1">Belongs to the AAA ATPase family. PCH2 subfamily.</text>
</comment>
<dbReference type="InterPro" id="IPR001270">
    <property type="entry name" value="ClpA/B"/>
</dbReference>
<dbReference type="Pfam" id="PF00004">
    <property type="entry name" value="AAA"/>
    <property type="match status" value="1"/>
</dbReference>
<dbReference type="SMART" id="SM00382">
    <property type="entry name" value="AAA"/>
    <property type="match status" value="1"/>
</dbReference>
<dbReference type="InterPro" id="IPR058249">
    <property type="entry name" value="Pch2_C"/>
</dbReference>
<gene>
    <name evidence="7" type="ORF">HK105_200707</name>
</gene>
<dbReference type="PANTHER" id="PTHR45991:SF1">
    <property type="entry name" value="PACHYTENE CHECKPOINT PROTEIN 2 HOMOLOG"/>
    <property type="match status" value="1"/>
</dbReference>
<organism evidence="7 8">
    <name type="scientific">Polyrhizophydium stewartii</name>
    <dbReference type="NCBI Taxonomy" id="2732419"/>
    <lineage>
        <taxon>Eukaryota</taxon>
        <taxon>Fungi</taxon>
        <taxon>Fungi incertae sedis</taxon>
        <taxon>Chytridiomycota</taxon>
        <taxon>Chytridiomycota incertae sedis</taxon>
        <taxon>Chytridiomycetes</taxon>
        <taxon>Rhizophydiales</taxon>
        <taxon>Rhizophydiales incertae sedis</taxon>
        <taxon>Polyrhizophydium</taxon>
    </lineage>
</organism>
<evidence type="ECO:0000313" key="7">
    <source>
        <dbReference type="EMBL" id="KAL2919790.1"/>
    </source>
</evidence>
<dbReference type="Pfam" id="PF23563">
    <property type="entry name" value="TRIP13_N"/>
    <property type="match status" value="1"/>
</dbReference>
<dbReference type="InterPro" id="IPR003593">
    <property type="entry name" value="AAA+_ATPase"/>
</dbReference>
<dbReference type="InterPro" id="IPR003960">
    <property type="entry name" value="ATPase_AAA_CS"/>
</dbReference>
<keyword evidence="4" id="KW-0469">Meiosis</keyword>
<dbReference type="Gene3D" id="3.40.50.300">
    <property type="entry name" value="P-loop containing nucleotide triphosphate hydrolases"/>
    <property type="match status" value="1"/>
</dbReference>
<dbReference type="Proteomes" id="UP001527925">
    <property type="component" value="Unassembled WGS sequence"/>
</dbReference>
<evidence type="ECO:0000256" key="4">
    <source>
        <dbReference type="ARBA" id="ARBA00023254"/>
    </source>
</evidence>
<feature type="domain" description="AAA+ ATPase" evidence="6">
    <location>
        <begin position="220"/>
        <end position="376"/>
    </location>
</feature>
<dbReference type="InterPro" id="IPR003959">
    <property type="entry name" value="ATPase_AAA_core"/>
</dbReference>
<dbReference type="SUPFAM" id="SSF52540">
    <property type="entry name" value="P-loop containing nucleoside triphosphate hydrolases"/>
    <property type="match status" value="1"/>
</dbReference>
<keyword evidence="8" id="KW-1185">Reference proteome</keyword>
<accession>A0ABR4NJS9</accession>
<dbReference type="InterPro" id="IPR044539">
    <property type="entry name" value="Pch2-like"/>
</dbReference>